<evidence type="ECO:0000256" key="10">
    <source>
        <dbReference type="SAM" id="MobiDB-lite"/>
    </source>
</evidence>
<evidence type="ECO:0000256" key="3">
    <source>
        <dbReference type="ARBA" id="ARBA00009381"/>
    </source>
</evidence>
<proteinExistence type="inferred from homology"/>
<keyword evidence="6 9" id="KW-0865">Zymogen</keyword>
<evidence type="ECO:0000256" key="5">
    <source>
        <dbReference type="ARBA" id="ARBA00022801"/>
    </source>
</evidence>
<dbReference type="GO" id="GO:0103068">
    <property type="term" value="F:leukotriene C4 gamma-glutamyl transferase activity"/>
    <property type="evidence" value="ECO:0007669"/>
    <property type="project" value="UniProtKB-EC"/>
</dbReference>
<feature type="region of interest" description="Disordered" evidence="10">
    <location>
        <begin position="363"/>
        <end position="426"/>
    </location>
</feature>
<evidence type="ECO:0000256" key="2">
    <source>
        <dbReference type="ARBA" id="ARBA00001089"/>
    </source>
</evidence>
<dbReference type="NCBIfam" id="TIGR00066">
    <property type="entry name" value="g_glut_trans"/>
    <property type="match status" value="1"/>
</dbReference>
<dbReference type="PANTHER" id="PTHR43199:SF1">
    <property type="entry name" value="GLUTATHIONE HYDROLASE PROENZYME"/>
    <property type="match status" value="1"/>
</dbReference>
<keyword evidence="12" id="KW-1185">Reference proteome</keyword>
<dbReference type="RefSeq" id="WP_029636990.1">
    <property type="nucleotide sequence ID" value="NZ_JACJTA010000021.1"/>
</dbReference>
<dbReference type="InterPro" id="IPR000101">
    <property type="entry name" value="GGT_peptidase"/>
</dbReference>
<accession>A0ABR8GQE3</accession>
<dbReference type="PRINTS" id="PR01210">
    <property type="entry name" value="GGTRANSPTASE"/>
</dbReference>
<comment type="catalytic activity">
    <reaction evidence="2 9">
        <text>glutathione + H2O = L-cysteinylglycine + L-glutamate</text>
        <dbReference type="Rhea" id="RHEA:28807"/>
        <dbReference type="ChEBI" id="CHEBI:15377"/>
        <dbReference type="ChEBI" id="CHEBI:29985"/>
        <dbReference type="ChEBI" id="CHEBI:57925"/>
        <dbReference type="ChEBI" id="CHEBI:61694"/>
        <dbReference type="EC" id="3.4.19.13"/>
    </reaction>
</comment>
<dbReference type="Pfam" id="PF01019">
    <property type="entry name" value="G_glu_transpept"/>
    <property type="match status" value="1"/>
</dbReference>
<feature type="compositionally biased region" description="Basic and acidic residues" evidence="10">
    <location>
        <begin position="387"/>
        <end position="399"/>
    </location>
</feature>
<feature type="compositionally biased region" description="Basic and acidic residues" evidence="10">
    <location>
        <begin position="363"/>
        <end position="380"/>
    </location>
</feature>
<keyword evidence="7 9" id="KW-0012">Acyltransferase</keyword>
<dbReference type="InterPro" id="IPR029055">
    <property type="entry name" value="Ntn_hydrolases_N"/>
</dbReference>
<dbReference type="Gene3D" id="1.10.246.130">
    <property type="match status" value="1"/>
</dbReference>
<comment type="catalytic activity">
    <reaction evidence="8 9">
        <text>an N-terminal (5-L-glutamyl)-[peptide] + an alpha-amino acid = 5-L-glutamyl amino acid + an N-terminal L-alpha-aminoacyl-[peptide]</text>
        <dbReference type="Rhea" id="RHEA:23904"/>
        <dbReference type="Rhea" id="RHEA-COMP:9780"/>
        <dbReference type="Rhea" id="RHEA-COMP:9795"/>
        <dbReference type="ChEBI" id="CHEBI:77644"/>
        <dbReference type="ChEBI" id="CHEBI:78597"/>
        <dbReference type="ChEBI" id="CHEBI:78599"/>
        <dbReference type="ChEBI" id="CHEBI:78608"/>
        <dbReference type="EC" id="2.3.2.2"/>
    </reaction>
</comment>
<comment type="caution">
    <text evidence="11">The sequence shown here is derived from an EMBL/GenBank/DDBJ whole genome shotgun (WGS) entry which is preliminary data.</text>
</comment>
<evidence type="ECO:0000256" key="1">
    <source>
        <dbReference type="ARBA" id="ARBA00001049"/>
    </source>
</evidence>
<evidence type="ECO:0000256" key="6">
    <source>
        <dbReference type="ARBA" id="ARBA00023145"/>
    </source>
</evidence>
<dbReference type="EC" id="3.4.19.13" evidence="9"/>
<comment type="pathway">
    <text evidence="9">Sulfur metabolism; glutathione metabolism.</text>
</comment>
<keyword evidence="5 9" id="KW-0378">Hydrolase</keyword>
<evidence type="ECO:0000256" key="9">
    <source>
        <dbReference type="RuleBase" id="RU368036"/>
    </source>
</evidence>
<keyword evidence="9" id="KW-0317">Glutathione biosynthesis</keyword>
<evidence type="ECO:0000313" key="12">
    <source>
        <dbReference type="Proteomes" id="UP000660380"/>
    </source>
</evidence>
<keyword evidence="4 9" id="KW-0808">Transferase</keyword>
<comment type="similarity">
    <text evidence="3 9">Belongs to the gamma-glutamyltransferase family.</text>
</comment>
<comment type="subunit">
    <text evidence="9">This enzyme consists of two polypeptide chains, which are synthesized in precursor form from a single polypeptide.</text>
</comment>
<dbReference type="InterPro" id="IPR043137">
    <property type="entry name" value="GGT_ssub_C"/>
</dbReference>
<evidence type="ECO:0000313" key="11">
    <source>
        <dbReference type="EMBL" id="MBD2605270.1"/>
    </source>
</evidence>
<dbReference type="SUPFAM" id="SSF56235">
    <property type="entry name" value="N-terminal nucleophile aminohydrolases (Ntn hydrolases)"/>
    <property type="match status" value="1"/>
</dbReference>
<evidence type="ECO:0000256" key="7">
    <source>
        <dbReference type="ARBA" id="ARBA00023315"/>
    </source>
</evidence>
<dbReference type="PANTHER" id="PTHR43199">
    <property type="entry name" value="GLUTATHIONE HYDROLASE"/>
    <property type="match status" value="1"/>
</dbReference>
<organism evidence="11 12">
    <name type="scientific">Scytonema hofmannii FACHB-248</name>
    <dbReference type="NCBI Taxonomy" id="1842502"/>
    <lineage>
        <taxon>Bacteria</taxon>
        <taxon>Bacillati</taxon>
        <taxon>Cyanobacteriota</taxon>
        <taxon>Cyanophyceae</taxon>
        <taxon>Nostocales</taxon>
        <taxon>Scytonemataceae</taxon>
        <taxon>Scytonema</taxon>
    </lineage>
</organism>
<evidence type="ECO:0000256" key="8">
    <source>
        <dbReference type="ARBA" id="ARBA00047417"/>
    </source>
</evidence>
<reference evidence="11 12" key="1">
    <citation type="journal article" date="2020" name="ISME J.">
        <title>Comparative genomics reveals insights into cyanobacterial evolution and habitat adaptation.</title>
        <authorList>
            <person name="Chen M.Y."/>
            <person name="Teng W.K."/>
            <person name="Zhao L."/>
            <person name="Hu C.X."/>
            <person name="Zhou Y.K."/>
            <person name="Han B.P."/>
            <person name="Song L.R."/>
            <person name="Shu W.S."/>
        </authorList>
    </citation>
    <scope>NUCLEOTIDE SEQUENCE [LARGE SCALE GENOMIC DNA]</scope>
    <source>
        <strain evidence="11 12">FACHB-248</strain>
    </source>
</reference>
<dbReference type="EC" id="2.3.2.2" evidence="9"/>
<dbReference type="InterPro" id="IPR051792">
    <property type="entry name" value="GGT_bact"/>
</dbReference>
<dbReference type="EMBL" id="JACJTA010000021">
    <property type="protein sequence ID" value="MBD2605270.1"/>
    <property type="molecule type" value="Genomic_DNA"/>
</dbReference>
<comment type="PTM">
    <text evidence="9">Cleaved by autocatalysis into a large and a small subunit.</text>
</comment>
<gene>
    <name evidence="11" type="primary">ggt</name>
    <name evidence="11" type="ORF">H6G81_12170</name>
</gene>
<dbReference type="Gene3D" id="3.60.20.40">
    <property type="match status" value="1"/>
</dbReference>
<comment type="catalytic activity">
    <reaction evidence="1 9">
        <text>an S-substituted glutathione + H2O = an S-substituted L-cysteinylglycine + L-glutamate</text>
        <dbReference type="Rhea" id="RHEA:59468"/>
        <dbReference type="ChEBI" id="CHEBI:15377"/>
        <dbReference type="ChEBI" id="CHEBI:29985"/>
        <dbReference type="ChEBI" id="CHEBI:90779"/>
        <dbReference type="ChEBI" id="CHEBI:143103"/>
        <dbReference type="EC" id="3.4.19.13"/>
    </reaction>
</comment>
<evidence type="ECO:0000256" key="4">
    <source>
        <dbReference type="ARBA" id="ARBA00022679"/>
    </source>
</evidence>
<name>A0ABR8GQE3_9CYAN</name>
<feature type="compositionally biased region" description="Polar residues" evidence="10">
    <location>
        <begin position="412"/>
        <end position="424"/>
    </location>
</feature>
<protein>
    <recommendedName>
        <fullName evidence="9">Glutathione hydrolase proenzyme</fullName>
        <ecNumber evidence="9">2.3.2.2</ecNumber>
        <ecNumber evidence="9">3.4.19.13</ecNumber>
    </recommendedName>
    <component>
        <recommendedName>
            <fullName evidence="9">Glutathione hydrolase large chain</fullName>
        </recommendedName>
    </component>
    <component>
        <recommendedName>
            <fullName evidence="9">Glutathione hydrolase small chain</fullName>
        </recommendedName>
    </component>
</protein>
<dbReference type="Proteomes" id="UP000660380">
    <property type="component" value="Unassembled WGS sequence"/>
</dbReference>
<dbReference type="InterPro" id="IPR043138">
    <property type="entry name" value="GGT_lsub"/>
</dbReference>
<sequence>MRNSKYKQLASAIFFISIVFNNQIVSATVTLPLRTKKAMVISANPLGSEAGLEMLQKKGNAVDAAVATTFAISVVEPFSAGIGGGGFLLMHSAQTGEMKALDFRERAPLKATKNMYLDAQGKVRPNASINGYLAVATPGTVAGLYELHRRYGKLPWQEVVKPAIALAKNGFILSQQPTWRSLQAYQERKQAILANPAARAIFTRNGEFYQPGERLIQRDLGNTLSAIAKNPQDFYTGNIARAIASDMAKNNGLITLEDLKSYKPIWRTPVCGNFRSSKICSMPPPSSGGVHLLEILNIIGDTDLKSLGWHHPDALHLMTEAMKIAYADRSVYLGDPDFVKVPVQQLISPAYAKMRRAQITMDRAKPSTEVKPGEMGRWGERGGQGEGETRRGGDKERGRNSFLVPLSPCHPVTSSPCHPVTSSPRLRYESPETTHINVVDEQRNAISLTFTVNYGFGSGVVASGTGILLNDEMDDFAAAPGVPNAFGLVGNEANAIAPRKTPLSSMAPTIITENNRLRMVVGAPGGGTIITQVLQVILNVLEYNMDAGAAVSVPRIHHQWLPDELRTEPWGLDALTVQELRRRGQNIKETTPWGNGNAIVVTQDGTLEGAADPRGEGSPRGF</sequence>